<sequence length="428" mass="47515">MRPRPSQEPCVQKSEPLPLRPIAGAMRSTPHVVAHFLRADFARGALPVFRGARASPDNGSSRLLAAYAAVGGNFLGPLVGHDGRNAFLLRDLWRCLELVRGHERSQSVWYRHLGFSRLDLHWVAMPPPLELLRRADPGAVWIPDGQDWDGLNDRFAIVPRRWASAYFGRWPRLLNGSLLPAVRRAAGGARLALRFEAGPEWLLLAGLRAAGAPVRRFSPVAAVLCQPGSRRGRYGRCTRPWPPAGRSFKYSAEASEAHANAARLRLEGWGWRAAEEAPVLSPACFEAPADARPAALPRRAWAATRTAGRTSTARSVAAAAALASARGRCPPSVRPPSCCGKTPRRPGRPAGAWWRACRCASVGRRWGGSRLRRRAARQALRSRRCRFVHAGRLRAWYQIVNYLPRFRFQAKPSHTTRLLVKRPDQYRP</sequence>
<evidence type="ECO:0000313" key="2">
    <source>
        <dbReference type="Proteomes" id="UP001189429"/>
    </source>
</evidence>
<name>A0ABN9Q9V0_9DINO</name>
<organism evidence="1 2">
    <name type="scientific">Prorocentrum cordatum</name>
    <dbReference type="NCBI Taxonomy" id="2364126"/>
    <lineage>
        <taxon>Eukaryota</taxon>
        <taxon>Sar</taxon>
        <taxon>Alveolata</taxon>
        <taxon>Dinophyceae</taxon>
        <taxon>Prorocentrales</taxon>
        <taxon>Prorocentraceae</taxon>
        <taxon>Prorocentrum</taxon>
    </lineage>
</organism>
<reference evidence="1" key="1">
    <citation type="submission" date="2023-10" db="EMBL/GenBank/DDBJ databases">
        <authorList>
            <person name="Chen Y."/>
            <person name="Shah S."/>
            <person name="Dougan E. K."/>
            <person name="Thang M."/>
            <person name="Chan C."/>
        </authorList>
    </citation>
    <scope>NUCLEOTIDE SEQUENCE [LARGE SCALE GENOMIC DNA]</scope>
</reference>
<dbReference type="Proteomes" id="UP001189429">
    <property type="component" value="Unassembled WGS sequence"/>
</dbReference>
<accession>A0ABN9Q9V0</accession>
<proteinExistence type="predicted"/>
<gene>
    <name evidence="1" type="ORF">PCOR1329_LOCUS9244</name>
</gene>
<keyword evidence="2" id="KW-1185">Reference proteome</keyword>
<evidence type="ECO:0000313" key="1">
    <source>
        <dbReference type="EMBL" id="CAK0801359.1"/>
    </source>
</evidence>
<protein>
    <submittedName>
        <fullName evidence="1">Uncharacterized protein</fullName>
    </submittedName>
</protein>
<comment type="caution">
    <text evidence="1">The sequence shown here is derived from an EMBL/GenBank/DDBJ whole genome shotgun (WGS) entry which is preliminary data.</text>
</comment>
<dbReference type="EMBL" id="CAUYUJ010002559">
    <property type="protein sequence ID" value="CAK0801359.1"/>
    <property type="molecule type" value="Genomic_DNA"/>
</dbReference>